<sequence>MATFTVSESTLSTFWTFVSADLFEAMTELIFYGILLVLVAFASVLLYRRPIASNRVLSVSTVVMFILATVQLAARLRSTTAAFRLFYLAMQGELVPQSAVANKANGEWVDSQFVEDVLLVTNDLVADGVLIYRCWFIWERNYKVIILPSLMLFVTTVLSYLSAYQGDYPSAGGPTVDLRFGFALGLLTNIVIVGLTASRIWMTRAKAVSRNVSDTTIQRYNTALAMVLESGAIICAWTIAYVITRSLCQPPVWRIFRGGLAQLLNIGPILIVVRVGLSQTLRGRSTSTSTSGTTVSDPNATLKSKMETV</sequence>
<reference evidence="3" key="1">
    <citation type="submission" date="2023-03" db="EMBL/GenBank/DDBJ databases">
        <title>Massive genome expansion in bonnet fungi (Mycena s.s.) driven by repeated elements and novel gene families across ecological guilds.</title>
        <authorList>
            <consortium name="Lawrence Berkeley National Laboratory"/>
            <person name="Harder C.B."/>
            <person name="Miyauchi S."/>
            <person name="Viragh M."/>
            <person name="Kuo A."/>
            <person name="Thoen E."/>
            <person name="Andreopoulos B."/>
            <person name="Lu D."/>
            <person name="Skrede I."/>
            <person name="Drula E."/>
            <person name="Henrissat B."/>
            <person name="Morin E."/>
            <person name="Kohler A."/>
            <person name="Barry K."/>
            <person name="LaButti K."/>
            <person name="Morin E."/>
            <person name="Salamov A."/>
            <person name="Lipzen A."/>
            <person name="Mereny Z."/>
            <person name="Hegedus B."/>
            <person name="Baldrian P."/>
            <person name="Stursova M."/>
            <person name="Weitz H."/>
            <person name="Taylor A."/>
            <person name="Grigoriev I.V."/>
            <person name="Nagy L.G."/>
            <person name="Martin F."/>
            <person name="Kauserud H."/>
        </authorList>
    </citation>
    <scope>NUCLEOTIDE SEQUENCE</scope>
    <source>
        <strain evidence="3">9284</strain>
    </source>
</reference>
<accession>A0AAD7F5S2</accession>
<feature type="region of interest" description="Disordered" evidence="1">
    <location>
        <begin position="283"/>
        <end position="309"/>
    </location>
</feature>
<dbReference type="Proteomes" id="UP001221142">
    <property type="component" value="Unassembled WGS sequence"/>
</dbReference>
<feature type="transmembrane region" description="Helical" evidence="2">
    <location>
        <begin position="223"/>
        <end position="243"/>
    </location>
</feature>
<evidence type="ECO:0000256" key="1">
    <source>
        <dbReference type="SAM" id="MobiDB-lite"/>
    </source>
</evidence>
<evidence type="ECO:0000256" key="2">
    <source>
        <dbReference type="SAM" id="Phobius"/>
    </source>
</evidence>
<dbReference type="AlphaFoldDB" id="A0AAD7F5S2"/>
<keyword evidence="2" id="KW-1133">Transmembrane helix</keyword>
<protein>
    <submittedName>
        <fullName evidence="3">Uncharacterized protein</fullName>
    </submittedName>
</protein>
<evidence type="ECO:0000313" key="4">
    <source>
        <dbReference type="Proteomes" id="UP001221142"/>
    </source>
</evidence>
<keyword evidence="4" id="KW-1185">Reference proteome</keyword>
<feature type="transmembrane region" description="Helical" evidence="2">
    <location>
        <begin position="182"/>
        <end position="202"/>
    </location>
</feature>
<feature type="transmembrane region" description="Helical" evidence="2">
    <location>
        <begin position="145"/>
        <end position="162"/>
    </location>
</feature>
<keyword evidence="2" id="KW-0812">Transmembrane</keyword>
<name>A0AAD7F5S2_9AGAR</name>
<proteinExistence type="predicted"/>
<evidence type="ECO:0000313" key="3">
    <source>
        <dbReference type="EMBL" id="KAJ7603125.1"/>
    </source>
</evidence>
<comment type="caution">
    <text evidence="3">The sequence shown here is derived from an EMBL/GenBank/DDBJ whole genome shotgun (WGS) entry which is preliminary data.</text>
</comment>
<dbReference type="EMBL" id="JARKIF010000174">
    <property type="protein sequence ID" value="KAJ7603125.1"/>
    <property type="molecule type" value="Genomic_DNA"/>
</dbReference>
<feature type="transmembrane region" description="Helical" evidence="2">
    <location>
        <begin position="29"/>
        <end position="47"/>
    </location>
</feature>
<gene>
    <name evidence="3" type="ORF">FB45DRAFT_152455</name>
</gene>
<feature type="compositionally biased region" description="Low complexity" evidence="1">
    <location>
        <begin position="283"/>
        <end position="296"/>
    </location>
</feature>
<keyword evidence="2" id="KW-0472">Membrane</keyword>
<organism evidence="3 4">
    <name type="scientific">Roridomyces roridus</name>
    <dbReference type="NCBI Taxonomy" id="1738132"/>
    <lineage>
        <taxon>Eukaryota</taxon>
        <taxon>Fungi</taxon>
        <taxon>Dikarya</taxon>
        <taxon>Basidiomycota</taxon>
        <taxon>Agaricomycotina</taxon>
        <taxon>Agaricomycetes</taxon>
        <taxon>Agaricomycetidae</taxon>
        <taxon>Agaricales</taxon>
        <taxon>Marasmiineae</taxon>
        <taxon>Mycenaceae</taxon>
        <taxon>Roridomyces</taxon>
    </lineage>
</organism>
<feature type="transmembrane region" description="Helical" evidence="2">
    <location>
        <begin position="255"/>
        <end position="277"/>
    </location>
</feature>